<feature type="domain" description="HTH psq-type" evidence="4">
    <location>
        <begin position="17"/>
        <end position="56"/>
    </location>
</feature>
<dbReference type="PANTHER" id="PTHR19303">
    <property type="entry name" value="TRANSPOSON"/>
    <property type="match status" value="1"/>
</dbReference>
<dbReference type="Gene3D" id="3.30.420.10">
    <property type="entry name" value="Ribonuclease H-like superfamily/Ribonuclease H"/>
    <property type="match status" value="1"/>
</dbReference>
<name>A0ABR3I2Q5_LOXSC</name>
<sequence length="895" mass="102673">MPRTYKKKKNKTYTSQDLATAIQKVRNGELTAYAAAQNYKIPMTTLHDHVKTKETLRQNAGRPIVLPLEDEKMLASTIIVMEKWGFGLSRSEILEIVAEYVRVNNIQTPFKNNTPGPDWFINFRKRHGLSIKKAQPVEYVRRKMTDPFVIAEYFDLLNKTLQDLNLLENPESIWNLDETSLCLDPTKTKVVGKKNKPCARTTYGSGKENITVLAGASASGKKLPPLIIFKGKFVWDQWMADLNKDDYDFELTYAASTKGWMETEFFYNYFEKVLIPSLGEERPALIIYDGHSTHVDARVVELAVRNNVTILKLPPHTSHLLQPLDISVFKSFKAIWDAQLVEWQRRNVGTKMPKNVFAKTMADTWQQTNPEVIKSGFKKAGIYPFNAHVIPIDKYDPDAYQRYKKTLLAHTLKQPKSLKDICIESLNNQFATANETIEITDNNNVALLSEQSRNDAQMLPFEARHPSQVPACLQNSKPTKSKINIISNIVIKKALQVPLQNTSQLDRSVSFEELSEQSSNDAQMLPFEARHPSQVPACLQNSKPTKPKINIISNIDIKKASQVPLQNPSQLDRSVSFEELLLRKIQQDKKNCAPTKKKRVTKGAEVITAAVGKKILEEVKETKSKKIATKTSKANDKRKRKREPSSDTTSISDIISNHSDSDIIDCIDFEDLDDYEDNFNLYQEETSTQKSRKDRKCVINMKSDKNITNEKALTDKTTNYVCSKKGKGIGKKSKGKENQVDKKNENEVLSYFATGEEDINEQIAECSNEKPIYKLQLPGNENKELACGIPEKCPVVKECYDLNDTVLVRYFIRNKWKYYVGFIGKITKHEEHFYYLINFLKTTRRQQHLTFIETKKKDTDKIPESLLVKKIELQKKRDQDKEYYLTHDEDTIYFD</sequence>
<feature type="domain" description="DDE-1" evidence="3">
    <location>
        <begin position="207"/>
        <end position="377"/>
    </location>
</feature>
<evidence type="ECO:0008006" key="7">
    <source>
        <dbReference type="Google" id="ProtNLM"/>
    </source>
</evidence>
<dbReference type="Pfam" id="PF03184">
    <property type="entry name" value="DDE_1"/>
    <property type="match status" value="1"/>
</dbReference>
<evidence type="ECO:0000313" key="5">
    <source>
        <dbReference type="EMBL" id="KAL0883023.1"/>
    </source>
</evidence>
<dbReference type="Gene3D" id="1.10.10.60">
    <property type="entry name" value="Homeodomain-like"/>
    <property type="match status" value="1"/>
</dbReference>
<dbReference type="Proteomes" id="UP001549920">
    <property type="component" value="Unassembled WGS sequence"/>
</dbReference>
<evidence type="ECO:0000256" key="2">
    <source>
        <dbReference type="SAM" id="MobiDB-lite"/>
    </source>
</evidence>
<evidence type="ECO:0000259" key="4">
    <source>
        <dbReference type="Pfam" id="PF05225"/>
    </source>
</evidence>
<evidence type="ECO:0000259" key="3">
    <source>
        <dbReference type="Pfam" id="PF03184"/>
    </source>
</evidence>
<comment type="caution">
    <text evidence="5">The sequence shown here is derived from an EMBL/GenBank/DDBJ whole genome shotgun (WGS) entry which is preliminary data.</text>
</comment>
<dbReference type="EMBL" id="JBEUOH010000009">
    <property type="protein sequence ID" value="KAL0883023.1"/>
    <property type="molecule type" value="Genomic_DNA"/>
</dbReference>
<evidence type="ECO:0000313" key="6">
    <source>
        <dbReference type="Proteomes" id="UP001549920"/>
    </source>
</evidence>
<dbReference type="SUPFAM" id="SSF46689">
    <property type="entry name" value="Homeodomain-like"/>
    <property type="match status" value="1"/>
</dbReference>
<proteinExistence type="predicted"/>
<reference evidence="5 6" key="1">
    <citation type="submission" date="2024-06" db="EMBL/GenBank/DDBJ databases">
        <title>A chromosome-level genome assembly of beet webworm, Loxostege sticticalis.</title>
        <authorList>
            <person name="Zhang Y."/>
        </authorList>
    </citation>
    <scope>NUCLEOTIDE SEQUENCE [LARGE SCALE GENOMIC DNA]</scope>
    <source>
        <strain evidence="5">AQ026</strain>
        <tissue evidence="5">Whole body</tissue>
    </source>
</reference>
<dbReference type="InterPro" id="IPR004875">
    <property type="entry name" value="DDE_SF_endonuclease_dom"/>
</dbReference>
<gene>
    <name evidence="5" type="ORF">ABMA27_016505</name>
</gene>
<feature type="region of interest" description="Disordered" evidence="2">
    <location>
        <begin position="624"/>
        <end position="654"/>
    </location>
</feature>
<organism evidence="5 6">
    <name type="scientific">Loxostege sticticalis</name>
    <name type="common">Beet webworm moth</name>
    <dbReference type="NCBI Taxonomy" id="481309"/>
    <lineage>
        <taxon>Eukaryota</taxon>
        <taxon>Metazoa</taxon>
        <taxon>Ecdysozoa</taxon>
        <taxon>Arthropoda</taxon>
        <taxon>Hexapoda</taxon>
        <taxon>Insecta</taxon>
        <taxon>Pterygota</taxon>
        <taxon>Neoptera</taxon>
        <taxon>Endopterygota</taxon>
        <taxon>Lepidoptera</taxon>
        <taxon>Glossata</taxon>
        <taxon>Ditrysia</taxon>
        <taxon>Pyraloidea</taxon>
        <taxon>Crambidae</taxon>
        <taxon>Pyraustinae</taxon>
        <taxon>Loxostege</taxon>
    </lineage>
</organism>
<keyword evidence="6" id="KW-1185">Reference proteome</keyword>
<evidence type="ECO:0000256" key="1">
    <source>
        <dbReference type="ARBA" id="ARBA00004123"/>
    </source>
</evidence>
<dbReference type="PANTHER" id="PTHR19303:SF74">
    <property type="entry name" value="POGO TRANSPOSABLE ELEMENT WITH KRAB DOMAIN"/>
    <property type="match status" value="1"/>
</dbReference>
<accession>A0ABR3I2Q5</accession>
<protein>
    <recommendedName>
        <fullName evidence="7">Transposase</fullName>
    </recommendedName>
</protein>
<dbReference type="InterPro" id="IPR036397">
    <property type="entry name" value="RNaseH_sf"/>
</dbReference>
<dbReference type="Pfam" id="PF05225">
    <property type="entry name" value="HTH_psq"/>
    <property type="match status" value="1"/>
</dbReference>
<dbReference type="InterPro" id="IPR050863">
    <property type="entry name" value="CenT-Element_Derived"/>
</dbReference>
<dbReference type="InterPro" id="IPR009057">
    <property type="entry name" value="Homeodomain-like_sf"/>
</dbReference>
<comment type="subcellular location">
    <subcellularLocation>
        <location evidence="1">Nucleus</location>
    </subcellularLocation>
</comment>
<dbReference type="InterPro" id="IPR007889">
    <property type="entry name" value="HTH_Psq"/>
</dbReference>